<dbReference type="InterPro" id="IPR023534">
    <property type="entry name" value="Rof/RNase_P-like"/>
</dbReference>
<name>A0A1H8A536_9BACT</name>
<evidence type="ECO:0000313" key="1">
    <source>
        <dbReference type="EMBL" id="SEM65800.1"/>
    </source>
</evidence>
<proteinExistence type="predicted"/>
<gene>
    <name evidence="1" type="ORF">SAMN04488505_105322</name>
</gene>
<dbReference type="OrthoDB" id="5344363at2"/>
<dbReference type="EMBL" id="FOBB01000005">
    <property type="protein sequence ID" value="SEM65800.1"/>
    <property type="molecule type" value="Genomic_DNA"/>
</dbReference>
<dbReference type="SUPFAM" id="SSF101744">
    <property type="entry name" value="Rof/RNase P subunit-like"/>
    <property type="match status" value="1"/>
</dbReference>
<dbReference type="Proteomes" id="UP000198984">
    <property type="component" value="Unassembled WGS sequence"/>
</dbReference>
<keyword evidence="2" id="KW-1185">Reference proteome</keyword>
<accession>A0A1H8A536</accession>
<dbReference type="RefSeq" id="WP_089916901.1">
    <property type="nucleotide sequence ID" value="NZ_FOBB01000005.1"/>
</dbReference>
<dbReference type="AlphaFoldDB" id="A0A1H8A536"/>
<dbReference type="STRING" id="573321.SAMN04488505_105322"/>
<sequence length="84" mass="9910">MQTPELPYLPIDCNYYDRLEAWATLRTVCRILYRDENDQQQEISAIIKDVYTAHKVEYMRLDNGQVIRLDKLVAVNDIPVPDHC</sequence>
<reference evidence="1 2" key="1">
    <citation type="submission" date="2016-10" db="EMBL/GenBank/DDBJ databases">
        <authorList>
            <person name="de Groot N.N."/>
        </authorList>
    </citation>
    <scope>NUCLEOTIDE SEQUENCE [LARGE SCALE GENOMIC DNA]</scope>
    <source>
        <strain evidence="1 2">DSM 21039</strain>
    </source>
</reference>
<protein>
    <submittedName>
        <fullName evidence="1">Rho-binding antiterminator</fullName>
    </submittedName>
</protein>
<organism evidence="1 2">
    <name type="scientific">Chitinophaga rupis</name>
    <dbReference type="NCBI Taxonomy" id="573321"/>
    <lineage>
        <taxon>Bacteria</taxon>
        <taxon>Pseudomonadati</taxon>
        <taxon>Bacteroidota</taxon>
        <taxon>Chitinophagia</taxon>
        <taxon>Chitinophagales</taxon>
        <taxon>Chitinophagaceae</taxon>
        <taxon>Chitinophaga</taxon>
    </lineage>
</organism>
<evidence type="ECO:0000313" key="2">
    <source>
        <dbReference type="Proteomes" id="UP000198984"/>
    </source>
</evidence>
<dbReference type="InterPro" id="IPR038626">
    <property type="entry name" value="Rof-like_sf"/>
</dbReference>
<dbReference type="Gene3D" id="2.30.30.400">
    <property type="entry name" value="Rof-like"/>
    <property type="match status" value="1"/>
</dbReference>